<proteinExistence type="predicted"/>
<dbReference type="Ensembl" id="ENSSSCT00030097307.1">
    <property type="protein sequence ID" value="ENSSSCP00030044844.1"/>
    <property type="gene ID" value="ENSSSCG00030069547.1"/>
</dbReference>
<dbReference type="Proteomes" id="UP000694570">
    <property type="component" value="Unplaced"/>
</dbReference>
<reference evidence="2" key="1">
    <citation type="submission" date="2025-08" db="UniProtKB">
        <authorList>
            <consortium name="Ensembl"/>
        </authorList>
    </citation>
    <scope>IDENTIFICATION</scope>
</reference>
<feature type="compositionally biased region" description="Basic and acidic residues" evidence="1">
    <location>
        <begin position="102"/>
        <end position="111"/>
    </location>
</feature>
<evidence type="ECO:0000313" key="3">
    <source>
        <dbReference type="Proteomes" id="UP000694570"/>
    </source>
</evidence>
<evidence type="ECO:0000313" key="2">
    <source>
        <dbReference type="Ensembl" id="ENSSSCP00030044844.1"/>
    </source>
</evidence>
<accession>A0A8D0Y114</accession>
<organism evidence="2 3">
    <name type="scientific">Sus scrofa</name>
    <name type="common">Pig</name>
    <dbReference type="NCBI Taxonomy" id="9823"/>
    <lineage>
        <taxon>Eukaryota</taxon>
        <taxon>Metazoa</taxon>
        <taxon>Chordata</taxon>
        <taxon>Craniata</taxon>
        <taxon>Vertebrata</taxon>
        <taxon>Euteleostomi</taxon>
        <taxon>Mammalia</taxon>
        <taxon>Eutheria</taxon>
        <taxon>Laurasiatheria</taxon>
        <taxon>Artiodactyla</taxon>
        <taxon>Suina</taxon>
        <taxon>Suidae</taxon>
        <taxon>Sus</taxon>
    </lineage>
</organism>
<protein>
    <submittedName>
        <fullName evidence="2">Uncharacterized protein</fullName>
    </submittedName>
</protein>
<name>A0A8D0Y114_PIG</name>
<evidence type="ECO:0000256" key="1">
    <source>
        <dbReference type="SAM" id="MobiDB-lite"/>
    </source>
</evidence>
<feature type="region of interest" description="Disordered" evidence="1">
    <location>
        <begin position="81"/>
        <end position="111"/>
    </location>
</feature>
<sequence>MVLFRAFSSGVAVTNRDSFEGSTFLHSIQTLPRGLRSFLGRILGLSGERLKVAAHFQPHGFSSPKAKPGRSEWLAVDGSVGASDNRREGASSGTDWWWRNGSEGKMEQNKL</sequence>
<dbReference type="AlphaFoldDB" id="A0A8D0Y114"/>